<evidence type="ECO:0008006" key="2">
    <source>
        <dbReference type="Google" id="ProtNLM"/>
    </source>
</evidence>
<dbReference type="RefSeq" id="WP_354642916.1">
    <property type="nucleotide sequence ID" value="NZ_CP159872.1"/>
</dbReference>
<accession>A0AAU8K3Q7</accession>
<name>A0AAU8K3Q7_9ACTN</name>
<dbReference type="AlphaFoldDB" id="A0AAU8K3Q7"/>
<proteinExistence type="predicted"/>
<dbReference type="EMBL" id="CP159872">
    <property type="protein sequence ID" value="XCM81986.1"/>
    <property type="molecule type" value="Genomic_DNA"/>
</dbReference>
<dbReference type="KEGG" id="kcm:ABWK59_25345"/>
<gene>
    <name evidence="1" type="ORF">ABWK59_25345</name>
</gene>
<reference evidence="1" key="1">
    <citation type="submission" date="2024-06" db="EMBL/GenBank/DDBJ databases">
        <title>The genome sequences of Kitasatospora sp. strain HUAS MG31.</title>
        <authorList>
            <person name="Mo P."/>
        </authorList>
    </citation>
    <scope>NUCLEOTIDE SEQUENCE</scope>
    <source>
        <strain evidence="1">HUAS MG31</strain>
    </source>
</reference>
<evidence type="ECO:0000313" key="1">
    <source>
        <dbReference type="EMBL" id="XCM81986.1"/>
    </source>
</evidence>
<organism evidence="1">
    <name type="scientific">Kitasatospora camelliae</name>
    <dbReference type="NCBI Taxonomy" id="3156397"/>
    <lineage>
        <taxon>Bacteria</taxon>
        <taxon>Bacillati</taxon>
        <taxon>Actinomycetota</taxon>
        <taxon>Actinomycetes</taxon>
        <taxon>Kitasatosporales</taxon>
        <taxon>Streptomycetaceae</taxon>
        <taxon>Kitasatospora</taxon>
    </lineage>
</organism>
<sequence>MSEEVELTAAELVVAVPQTDDSGANTLDRYDWQASMAAADGLELYLGALGAGKRLQGNEDRRILCEYHEDWVALMGDDAELVSAKHRDPSADAYRTINQLASDGGLAHLFLRWRVLREKPTCRLATTGGLASGDPQDFAATMQALRELRLNGKPVVVNGECPPVIAKFHSAIHTYSGNHLPADWVAGSAGEVPLDEQQEQTARFVSMLDIQHGLTRRADIGFAAPMKYAKPVIDHLGYDVPYEAVWNAVYGLFFTRMKAAGPRTHATISPVLAFASGSRAQTSASKERELEARIVTMQDIDIAIITAVANPSAYESLASPVRMSRAAVKMRKGHCSDNSIERSEHLRKDYQRYWRDRLTGDPTAFAERDKLRRLLLRVSDRADTPVVRSTANWGPDFWLALQDAIDAIPVEQLPAGMDSELLLGGISDLANACKIWFSDNFDVAGEISRLRQENGGSAA</sequence>
<protein>
    <recommendedName>
        <fullName evidence="2">DUF4297 domain-containing protein</fullName>
    </recommendedName>
</protein>